<evidence type="ECO:0000256" key="1">
    <source>
        <dbReference type="SAM" id="SignalP"/>
    </source>
</evidence>
<comment type="caution">
    <text evidence="2">The sequence shown here is derived from an EMBL/GenBank/DDBJ whole genome shotgun (WGS) entry which is preliminary data.</text>
</comment>
<name>A0A9W9N2G3_9EURO</name>
<gene>
    <name evidence="2" type="ORF">N7498_003079</name>
</gene>
<reference evidence="2" key="1">
    <citation type="submission" date="2022-12" db="EMBL/GenBank/DDBJ databases">
        <authorList>
            <person name="Petersen C."/>
        </authorList>
    </citation>
    <scope>NUCLEOTIDE SEQUENCE</scope>
    <source>
        <strain evidence="2">IBT 15544</strain>
    </source>
</reference>
<keyword evidence="1" id="KW-0732">Signal</keyword>
<dbReference type="EMBL" id="JAPQKR010000008">
    <property type="protein sequence ID" value="KAJ5211433.1"/>
    <property type="molecule type" value="Genomic_DNA"/>
</dbReference>
<dbReference type="AlphaFoldDB" id="A0A9W9N2G3"/>
<feature type="signal peptide" evidence="1">
    <location>
        <begin position="1"/>
        <end position="20"/>
    </location>
</feature>
<dbReference type="GeneID" id="83177442"/>
<protein>
    <submittedName>
        <fullName evidence="2">Uncharacterized protein</fullName>
    </submittedName>
</protein>
<reference evidence="2" key="2">
    <citation type="journal article" date="2023" name="IMA Fungus">
        <title>Comparative genomic study of the Penicillium genus elucidates a diverse pangenome and 15 lateral gene transfer events.</title>
        <authorList>
            <person name="Petersen C."/>
            <person name="Sorensen T."/>
            <person name="Nielsen M.R."/>
            <person name="Sondergaard T.E."/>
            <person name="Sorensen J.L."/>
            <person name="Fitzpatrick D.A."/>
            <person name="Frisvad J.C."/>
            <person name="Nielsen K.L."/>
        </authorList>
    </citation>
    <scope>NUCLEOTIDE SEQUENCE</scope>
    <source>
        <strain evidence="2">IBT 15544</strain>
    </source>
</reference>
<organism evidence="2 3">
    <name type="scientific">Penicillium cinerascens</name>
    <dbReference type="NCBI Taxonomy" id="70096"/>
    <lineage>
        <taxon>Eukaryota</taxon>
        <taxon>Fungi</taxon>
        <taxon>Dikarya</taxon>
        <taxon>Ascomycota</taxon>
        <taxon>Pezizomycotina</taxon>
        <taxon>Eurotiomycetes</taxon>
        <taxon>Eurotiomycetidae</taxon>
        <taxon>Eurotiales</taxon>
        <taxon>Aspergillaceae</taxon>
        <taxon>Penicillium</taxon>
    </lineage>
</organism>
<keyword evidence="3" id="KW-1185">Reference proteome</keyword>
<accession>A0A9W9N2G3</accession>
<dbReference type="Proteomes" id="UP001150904">
    <property type="component" value="Unassembled WGS sequence"/>
</dbReference>
<dbReference type="OrthoDB" id="4509548at2759"/>
<feature type="chain" id="PRO_5040879174" evidence="1">
    <location>
        <begin position="21"/>
        <end position="307"/>
    </location>
</feature>
<dbReference type="RefSeq" id="XP_058309603.1">
    <property type="nucleotide sequence ID" value="XM_058450141.1"/>
</dbReference>
<evidence type="ECO:0000313" key="2">
    <source>
        <dbReference type="EMBL" id="KAJ5211433.1"/>
    </source>
</evidence>
<sequence>MRLFNLLLLWCSVLSTYVLANNRSLPYELIYFYYAYKFQWESGVERTIAVGCAPSSNKGDMCYFDQFVKHLIEDNWPYNPPTADHTTTPGKDQVAAITQKITSSGRYYLKQLMAQFSHEMPFTVVLETILDAANTALNVEKYKPSNADIKQAIKSVQTAQSERYETYAGIEDEALQMTIPAAAYDYVSSDGKANYDWYETLEDIDKAVYAEKITNAQGEEFKAAILDFSQNIDARIFPTPTDDEIELIKRQGILEHLRNIRVMGTTVNELNNHVVAESAASGDSPRAPSYCGSDDVEFAFSDGSNSE</sequence>
<evidence type="ECO:0000313" key="3">
    <source>
        <dbReference type="Proteomes" id="UP001150904"/>
    </source>
</evidence>
<proteinExistence type="predicted"/>